<evidence type="ECO:0000256" key="1">
    <source>
        <dbReference type="ARBA" id="ARBA00003174"/>
    </source>
</evidence>
<keyword evidence="9" id="KW-1015">Disulfide bond</keyword>
<keyword evidence="6" id="KW-0378">Hydrolase</keyword>
<sequence length="263" mass="28443">MLYPFSLYFALASTAIAGTVPDITTSEAPGRSQAPSSILTAPRRGNGSEAATGRCGAKDMINIETYITLFANNETYEGGWLSDDIVEKQMKVLNDGFSSCHIGFTLRGLQRNLTSMPTGFDPDEKIAFEFYGKYRKGSYKTLNLYYSPDEDGGFCTFPGMRGALNIGTAFNVDGCKIGSRTTPGGKAPYHMGKTTVHEVGHWLGLLHTFKGGCDEEKGDFVSDTPAMNETMGEVLGTCPRGQNSCPGLPGLDPIHNYMSYTSE</sequence>
<protein>
    <submittedName>
        <fullName evidence="13">Metalloprotease MEP1</fullName>
    </submittedName>
</protein>
<evidence type="ECO:0000313" key="13">
    <source>
        <dbReference type="EMBL" id="EFY85036.1"/>
    </source>
</evidence>
<keyword evidence="7" id="KW-0862">Zinc</keyword>
<evidence type="ECO:0000256" key="9">
    <source>
        <dbReference type="ARBA" id="ARBA00023157"/>
    </source>
</evidence>
<keyword evidence="4" id="KW-0479">Metal-binding</keyword>
<evidence type="ECO:0000256" key="2">
    <source>
        <dbReference type="ARBA" id="ARBA00008721"/>
    </source>
</evidence>
<dbReference type="InParanoid" id="E9EGC1"/>
<evidence type="ECO:0000256" key="6">
    <source>
        <dbReference type="ARBA" id="ARBA00022801"/>
    </source>
</evidence>
<gene>
    <name evidence="13" type="ORF">MAC_08919</name>
</gene>
<dbReference type="GeneID" id="19253230"/>
<dbReference type="MEROPS" id="M43.002"/>
<dbReference type="OMA" id="WNQGHIA"/>
<feature type="region of interest" description="Disordered" evidence="10">
    <location>
        <begin position="25"/>
        <end position="52"/>
    </location>
</feature>
<dbReference type="AlphaFoldDB" id="E9EGC1"/>
<evidence type="ECO:0000313" key="14">
    <source>
        <dbReference type="Proteomes" id="UP000002499"/>
    </source>
</evidence>
<dbReference type="HOGENOM" id="CLU_048726_0_1_1"/>
<name>E9EGC1_METAQ</name>
<feature type="chain" id="PRO_5003238836" evidence="11">
    <location>
        <begin position="18"/>
        <end position="263"/>
    </location>
</feature>
<accession>E9EGC1</accession>
<comment type="function">
    <text evidence="1">Secreted metalloproteinase that allows assimilation of proteinaceous substrates.</text>
</comment>
<dbReference type="InterPro" id="IPR008754">
    <property type="entry name" value="Peptidase_M43"/>
</dbReference>
<dbReference type="GO" id="GO:0008237">
    <property type="term" value="F:metallopeptidase activity"/>
    <property type="evidence" value="ECO:0007669"/>
    <property type="project" value="UniProtKB-KW"/>
</dbReference>
<evidence type="ECO:0000256" key="8">
    <source>
        <dbReference type="ARBA" id="ARBA00023049"/>
    </source>
</evidence>
<evidence type="ECO:0000259" key="12">
    <source>
        <dbReference type="Pfam" id="PF05572"/>
    </source>
</evidence>
<dbReference type="InterPro" id="IPR024079">
    <property type="entry name" value="MetalloPept_cat_dom_sf"/>
</dbReference>
<dbReference type="PANTHER" id="PTHR47466:SF1">
    <property type="entry name" value="METALLOPROTEASE MEP1 (AFU_ORTHOLOGUE AFUA_1G07730)-RELATED"/>
    <property type="match status" value="1"/>
</dbReference>
<dbReference type="GO" id="GO:0006508">
    <property type="term" value="P:proteolysis"/>
    <property type="evidence" value="ECO:0007669"/>
    <property type="project" value="UniProtKB-KW"/>
</dbReference>
<proteinExistence type="inferred from homology"/>
<feature type="signal peptide" evidence="11">
    <location>
        <begin position="1"/>
        <end position="17"/>
    </location>
</feature>
<dbReference type="eggNOG" id="ENOG502RYKG">
    <property type="taxonomic scope" value="Eukaryota"/>
</dbReference>
<organism evidence="14">
    <name type="scientific">Metarhizium acridum (strain CQMa 102)</name>
    <dbReference type="NCBI Taxonomy" id="655827"/>
    <lineage>
        <taxon>Eukaryota</taxon>
        <taxon>Fungi</taxon>
        <taxon>Dikarya</taxon>
        <taxon>Ascomycota</taxon>
        <taxon>Pezizomycotina</taxon>
        <taxon>Sordariomycetes</taxon>
        <taxon>Hypocreomycetidae</taxon>
        <taxon>Hypocreales</taxon>
        <taxon>Clavicipitaceae</taxon>
        <taxon>Metarhizium</taxon>
    </lineage>
</organism>
<evidence type="ECO:0000256" key="3">
    <source>
        <dbReference type="ARBA" id="ARBA00022670"/>
    </source>
</evidence>
<dbReference type="Gene3D" id="3.40.390.10">
    <property type="entry name" value="Collagenase (Catalytic Domain)"/>
    <property type="match status" value="1"/>
</dbReference>
<keyword evidence="5 11" id="KW-0732">Signal</keyword>
<feature type="compositionally biased region" description="Polar residues" evidence="10">
    <location>
        <begin position="25"/>
        <end position="39"/>
    </location>
</feature>
<keyword evidence="8 13" id="KW-0482">Metalloprotease</keyword>
<dbReference type="PANTHER" id="PTHR47466">
    <property type="match status" value="1"/>
</dbReference>
<dbReference type="GO" id="GO:0046872">
    <property type="term" value="F:metal ion binding"/>
    <property type="evidence" value="ECO:0007669"/>
    <property type="project" value="UniProtKB-KW"/>
</dbReference>
<keyword evidence="3 13" id="KW-0645">Protease</keyword>
<evidence type="ECO:0000256" key="5">
    <source>
        <dbReference type="ARBA" id="ARBA00022729"/>
    </source>
</evidence>
<dbReference type="SUPFAM" id="SSF55486">
    <property type="entry name" value="Metalloproteases ('zincins'), catalytic domain"/>
    <property type="match status" value="1"/>
</dbReference>
<comment type="similarity">
    <text evidence="2">Belongs to the peptidase M43B family.</text>
</comment>
<evidence type="ECO:0000256" key="11">
    <source>
        <dbReference type="SAM" id="SignalP"/>
    </source>
</evidence>
<dbReference type="KEGG" id="maw:19253230"/>
<evidence type="ECO:0000256" key="10">
    <source>
        <dbReference type="SAM" id="MobiDB-lite"/>
    </source>
</evidence>
<dbReference type="OrthoDB" id="536211at2759"/>
<dbReference type="Proteomes" id="UP000002499">
    <property type="component" value="Unassembled WGS sequence"/>
</dbReference>
<dbReference type="EMBL" id="GL698593">
    <property type="protein sequence ID" value="EFY85036.1"/>
    <property type="molecule type" value="Genomic_DNA"/>
</dbReference>
<dbReference type="STRING" id="655827.E9EGC1"/>
<evidence type="ECO:0000256" key="4">
    <source>
        <dbReference type="ARBA" id="ARBA00022723"/>
    </source>
</evidence>
<feature type="domain" description="Peptidase M43 pregnancy-associated plasma-A" evidence="12">
    <location>
        <begin position="193"/>
        <end position="261"/>
    </location>
</feature>
<keyword evidence="14" id="KW-1185">Reference proteome</keyword>
<reference evidence="13 14" key="1">
    <citation type="journal article" date="2011" name="PLoS Genet.">
        <title>Genome sequencing and comparative transcriptomics of the model entomopathogenic fungi Metarhizium anisopliae and M. acridum.</title>
        <authorList>
            <person name="Gao Q."/>
            <person name="Jin K."/>
            <person name="Ying S.H."/>
            <person name="Zhang Y."/>
            <person name="Xiao G."/>
            <person name="Shang Y."/>
            <person name="Duan Z."/>
            <person name="Hu X."/>
            <person name="Xie X.Q."/>
            <person name="Zhou G."/>
            <person name="Peng G."/>
            <person name="Luo Z."/>
            <person name="Huang W."/>
            <person name="Wang B."/>
            <person name="Fang W."/>
            <person name="Wang S."/>
            <person name="Zhong Y."/>
            <person name="Ma L.J."/>
            <person name="St Leger R.J."/>
            <person name="Zhao G.P."/>
            <person name="Pei Y."/>
            <person name="Feng M.G."/>
            <person name="Xia Y."/>
            <person name="Wang C."/>
        </authorList>
    </citation>
    <scope>NUCLEOTIDE SEQUENCE [LARGE SCALE GENOMIC DNA]</scope>
    <source>
        <strain evidence="13 14">CQMa 102</strain>
    </source>
</reference>
<dbReference type="Pfam" id="PF05572">
    <property type="entry name" value="Peptidase_M43"/>
    <property type="match status" value="1"/>
</dbReference>
<evidence type="ECO:0000256" key="7">
    <source>
        <dbReference type="ARBA" id="ARBA00022833"/>
    </source>
</evidence>